<dbReference type="PROSITE" id="PS51746">
    <property type="entry name" value="PPM_2"/>
    <property type="match status" value="1"/>
</dbReference>
<organism evidence="4 5">
    <name type="scientific">Luteococcus japonicus LSP_Lj1</name>
    <dbReference type="NCBI Taxonomy" id="1255658"/>
    <lineage>
        <taxon>Bacteria</taxon>
        <taxon>Bacillati</taxon>
        <taxon>Actinomycetota</taxon>
        <taxon>Actinomycetes</taxon>
        <taxon>Propionibacteriales</taxon>
        <taxon>Propionibacteriaceae</taxon>
        <taxon>Luteococcus</taxon>
    </lineage>
</organism>
<sequence length="488" mass="50803">MTFSLDFRAHSEVGLVRRNNQDSGYASPSMLVVADGMGGAAAGDLASTVAIREILKADGPHSIEDTDELLAGALSRANHTLADLVQADPALDGMGTTVCGALFTGAELGMLHIGDSRAYLLRGGVLHRLTHDHSWVQSLVDEGKISLTEAAVHPHRSLLLKVLNGQPNHEPDLDRVDLMLDDRLLFCSDGLCGFVPDTTIRQIIVETPDLDEAMAKLVAAAHRAGGADNITVLLADVVPHDAALDAREGVIVGAAIDGEIPELVEHTLTGIPVLAPEDIRPEPQATGERALEDAEAPLLLDAEKSRYAPKGGRRGPLLTALVLTAAIALVLGGGGYGAWRYSRTQFFVGEQDEQVAIFRGLPGSVLGLQLGEVAEQSDVFVDDLPPYFQQKVRTTIPVAGLDAAHTTVTQLRTRADACIAKRKASGGKTPTPAASRPAPAGSPTVAATPGQTPLVGPSSSASPGGAVTTPTPSSSASTTSEPGAMEEC</sequence>
<keyword evidence="2" id="KW-0472">Membrane</keyword>
<dbReference type="InterPro" id="IPR036457">
    <property type="entry name" value="PPM-type-like_dom_sf"/>
</dbReference>
<evidence type="ECO:0000256" key="2">
    <source>
        <dbReference type="SAM" id="Phobius"/>
    </source>
</evidence>
<dbReference type="Gene3D" id="3.60.40.10">
    <property type="entry name" value="PPM-type phosphatase domain"/>
    <property type="match status" value="1"/>
</dbReference>
<dbReference type="AlphaFoldDB" id="A0A1R4JZK5"/>
<dbReference type="SMART" id="SM00332">
    <property type="entry name" value="PP2Cc"/>
    <property type="match status" value="1"/>
</dbReference>
<dbReference type="Proteomes" id="UP000188342">
    <property type="component" value="Unassembled WGS sequence"/>
</dbReference>
<dbReference type="GO" id="GO:0004722">
    <property type="term" value="F:protein serine/threonine phosphatase activity"/>
    <property type="evidence" value="ECO:0007669"/>
    <property type="project" value="UniProtKB-EC"/>
</dbReference>
<dbReference type="SUPFAM" id="SSF81606">
    <property type="entry name" value="PP2C-like"/>
    <property type="match status" value="1"/>
</dbReference>
<evidence type="ECO:0000313" key="4">
    <source>
        <dbReference type="EMBL" id="SJN37235.1"/>
    </source>
</evidence>
<feature type="compositionally biased region" description="Low complexity" evidence="1">
    <location>
        <begin position="456"/>
        <end position="488"/>
    </location>
</feature>
<keyword evidence="2" id="KW-0812">Transmembrane</keyword>
<keyword evidence="5" id="KW-1185">Reference proteome</keyword>
<dbReference type="OrthoDB" id="9801841at2"/>
<accession>A0A1R4JZK5</accession>
<proteinExistence type="predicted"/>
<reference evidence="4 5" key="1">
    <citation type="submission" date="2017-02" db="EMBL/GenBank/DDBJ databases">
        <authorList>
            <person name="Peterson S.W."/>
        </authorList>
    </citation>
    <scope>NUCLEOTIDE SEQUENCE [LARGE SCALE GENOMIC DNA]</scope>
    <source>
        <strain evidence="4 5">LSP_Lj1</strain>
    </source>
</reference>
<keyword evidence="4" id="KW-0378">Hydrolase</keyword>
<dbReference type="EMBL" id="FUKQ01000038">
    <property type="protein sequence ID" value="SJN37235.1"/>
    <property type="molecule type" value="Genomic_DNA"/>
</dbReference>
<dbReference type="EC" id="3.1.3.16" evidence="4"/>
<dbReference type="STRING" id="1255658.FM114_10380"/>
<feature type="compositionally biased region" description="Low complexity" evidence="1">
    <location>
        <begin position="429"/>
        <end position="444"/>
    </location>
</feature>
<name>A0A1R4JZK5_9ACTN</name>
<dbReference type="SMART" id="SM00331">
    <property type="entry name" value="PP2C_SIG"/>
    <property type="match status" value="1"/>
</dbReference>
<evidence type="ECO:0000256" key="1">
    <source>
        <dbReference type="SAM" id="MobiDB-lite"/>
    </source>
</evidence>
<evidence type="ECO:0000313" key="5">
    <source>
        <dbReference type="Proteomes" id="UP000188342"/>
    </source>
</evidence>
<evidence type="ECO:0000259" key="3">
    <source>
        <dbReference type="PROSITE" id="PS51746"/>
    </source>
</evidence>
<keyword evidence="2" id="KW-1133">Transmembrane helix</keyword>
<dbReference type="Pfam" id="PF13672">
    <property type="entry name" value="PP2C_2"/>
    <property type="match status" value="1"/>
</dbReference>
<dbReference type="CDD" id="cd00143">
    <property type="entry name" value="PP2Cc"/>
    <property type="match status" value="1"/>
</dbReference>
<dbReference type="RefSeq" id="WP_094765076.1">
    <property type="nucleotide sequence ID" value="NZ_FUKQ01000038.1"/>
</dbReference>
<feature type="domain" description="PPM-type phosphatase" evidence="3">
    <location>
        <begin position="6"/>
        <end position="237"/>
    </location>
</feature>
<gene>
    <name evidence="4" type="ORF">FM114_10380</name>
</gene>
<feature type="transmembrane region" description="Helical" evidence="2">
    <location>
        <begin position="317"/>
        <end position="339"/>
    </location>
</feature>
<feature type="region of interest" description="Disordered" evidence="1">
    <location>
        <begin position="421"/>
        <end position="488"/>
    </location>
</feature>
<protein>
    <submittedName>
        <fullName evidence="4">Serine/threonine phosphatase PPP</fullName>
        <ecNumber evidence="4">3.1.3.16</ecNumber>
    </submittedName>
</protein>
<dbReference type="InterPro" id="IPR001932">
    <property type="entry name" value="PPM-type_phosphatase-like_dom"/>
</dbReference>